<name>A0A179F5M6_METCM</name>
<proteinExistence type="predicted"/>
<evidence type="ECO:0000259" key="1">
    <source>
        <dbReference type="Pfam" id="PF23584"/>
    </source>
</evidence>
<evidence type="ECO:0000313" key="3">
    <source>
        <dbReference type="Proteomes" id="UP000078397"/>
    </source>
</evidence>
<dbReference type="GeneID" id="28855836"/>
<reference evidence="2 3" key="1">
    <citation type="journal article" date="2016" name="PLoS Pathog.">
        <title>Biosynthesis of antibiotic leucinostatins in bio-control fungus Purpureocillium lilacinum and their inhibition on phytophthora revealed by genome mining.</title>
        <authorList>
            <person name="Wang G."/>
            <person name="Liu Z."/>
            <person name="Lin R."/>
            <person name="Li E."/>
            <person name="Mao Z."/>
            <person name="Ling J."/>
            <person name="Yang Y."/>
            <person name="Yin W.B."/>
            <person name="Xie B."/>
        </authorList>
    </citation>
    <scope>NUCLEOTIDE SEQUENCE [LARGE SCALE GENOMIC DNA]</scope>
    <source>
        <strain evidence="2">170</strain>
    </source>
</reference>
<keyword evidence="3" id="KW-1185">Reference proteome</keyword>
<protein>
    <recommendedName>
        <fullName evidence="1">DUF7136 domain-containing protein</fullName>
    </recommendedName>
</protein>
<dbReference type="OrthoDB" id="4490227at2759"/>
<dbReference type="Pfam" id="PF23584">
    <property type="entry name" value="DUF7136"/>
    <property type="match status" value="1"/>
</dbReference>
<dbReference type="Proteomes" id="UP000078397">
    <property type="component" value="Unassembled WGS sequence"/>
</dbReference>
<organism evidence="2 3">
    <name type="scientific">Pochonia chlamydosporia 170</name>
    <dbReference type="NCBI Taxonomy" id="1380566"/>
    <lineage>
        <taxon>Eukaryota</taxon>
        <taxon>Fungi</taxon>
        <taxon>Dikarya</taxon>
        <taxon>Ascomycota</taxon>
        <taxon>Pezizomycotina</taxon>
        <taxon>Sordariomycetes</taxon>
        <taxon>Hypocreomycetidae</taxon>
        <taxon>Hypocreales</taxon>
        <taxon>Clavicipitaceae</taxon>
        <taxon>Pochonia</taxon>
    </lineage>
</organism>
<dbReference type="EMBL" id="LSBJ02000008">
    <property type="protein sequence ID" value="OAQ60419.1"/>
    <property type="molecule type" value="Genomic_DNA"/>
</dbReference>
<dbReference type="InterPro" id="IPR055560">
    <property type="entry name" value="DUF7136"/>
</dbReference>
<gene>
    <name evidence="2" type="ORF">VFPPC_14071</name>
</gene>
<accession>A0A179F5M6</accession>
<feature type="domain" description="DUF7136" evidence="1">
    <location>
        <begin position="1"/>
        <end position="188"/>
    </location>
</feature>
<dbReference type="AlphaFoldDB" id="A0A179F5M6"/>
<sequence>MPFVWAIQNAHLAATLDASIFTEMFNFDRKIGDDQKLALIPANLTGKDVYYAYTYSSIFNTEDSFWINWDLRAHNCSKVIYYENDDAAFGGQIVSSFTTKKGSQKADFAAAQHANCSNTRSARFNITGTQPKSHGEDSQGREIDPQYQCALLSPDTPFPKRSNPCAIKMESAVATSISSSLGAAYTKTKCGNPFVSPTFSCPAEKSGTTGRQGEQFPTKPAVLLATAVRWVAGVIAW</sequence>
<comment type="caution">
    <text evidence="2">The sequence shown here is derived from an EMBL/GenBank/DDBJ whole genome shotgun (WGS) entry which is preliminary data.</text>
</comment>
<dbReference type="RefSeq" id="XP_018138297.1">
    <property type="nucleotide sequence ID" value="XM_018291842.1"/>
</dbReference>
<evidence type="ECO:0000313" key="2">
    <source>
        <dbReference type="EMBL" id="OAQ60419.1"/>
    </source>
</evidence>
<dbReference type="KEGG" id="pchm:VFPPC_14071"/>